<dbReference type="SUPFAM" id="SSF51556">
    <property type="entry name" value="Metallo-dependent hydrolases"/>
    <property type="match status" value="1"/>
</dbReference>
<dbReference type="PANTHER" id="PTHR10443:SF12">
    <property type="entry name" value="DIPEPTIDASE"/>
    <property type="match status" value="1"/>
</dbReference>
<evidence type="ECO:0000313" key="1">
    <source>
        <dbReference type="EMBL" id="GHO89249.1"/>
    </source>
</evidence>
<organism evidence="1 2">
    <name type="scientific">Dictyobacter formicarum</name>
    <dbReference type="NCBI Taxonomy" id="2778368"/>
    <lineage>
        <taxon>Bacteria</taxon>
        <taxon>Bacillati</taxon>
        <taxon>Chloroflexota</taxon>
        <taxon>Ktedonobacteria</taxon>
        <taxon>Ktedonobacterales</taxon>
        <taxon>Dictyobacteraceae</taxon>
        <taxon>Dictyobacter</taxon>
    </lineage>
</organism>
<dbReference type="PROSITE" id="PS51365">
    <property type="entry name" value="RENAL_DIPEPTIDASE_2"/>
    <property type="match status" value="1"/>
</dbReference>
<name>A0ABQ3VSJ1_9CHLR</name>
<dbReference type="EMBL" id="BNJJ01000033">
    <property type="protein sequence ID" value="GHO89249.1"/>
    <property type="molecule type" value="Genomic_DNA"/>
</dbReference>
<proteinExistence type="predicted"/>
<dbReference type="Gene3D" id="3.20.20.140">
    <property type="entry name" value="Metal-dependent hydrolases"/>
    <property type="match status" value="1"/>
</dbReference>
<dbReference type="CDD" id="cd01301">
    <property type="entry name" value="rDP_like"/>
    <property type="match status" value="1"/>
</dbReference>
<comment type="caution">
    <text evidence="1">The sequence shown here is derived from an EMBL/GenBank/DDBJ whole genome shotgun (WGS) entry which is preliminary data.</text>
</comment>
<keyword evidence="2" id="KW-1185">Reference proteome</keyword>
<accession>A0ABQ3VSJ1</accession>
<dbReference type="Proteomes" id="UP000635565">
    <property type="component" value="Unassembled WGS sequence"/>
</dbReference>
<dbReference type="RefSeq" id="WP_236023208.1">
    <property type="nucleotide sequence ID" value="NZ_BNJJ01000033.1"/>
</dbReference>
<dbReference type="Pfam" id="PF01244">
    <property type="entry name" value="Peptidase_M19"/>
    <property type="match status" value="1"/>
</dbReference>
<sequence length="363" mass="39975">MAMVDSLPVIDGHNDTLLRLYEASLRQAQVGQDFFVESTEGHIDLPRARRGGLAGGFFAIFPRHPQHAQLLKEHLHISDGAYEVRPLPAVDPIYAQQLTLAVAASLFQLESASQGQIKVVRSVAELRHCLQEGILAIILHFEGAEAIDPHLDALEVFYQAGLRSLGPVWSRPNVFGHGVPFRFPHTPDVGPGLTQAGKDLVRACNRLGVMLDLAHLNEQGFWDVARLSQAPLVSTHSAVHALCPSSRNLTDRQLDAIRASGGIVGLNFDVADLREDAYYDPNTPLSVMIRHLDYLVERLGIDGVGFGSDFDGGITVAQEIQDVAGLPRLLAVLREHGYDESSLRKLTHQNWLRILDQTWRPQG</sequence>
<evidence type="ECO:0000313" key="2">
    <source>
        <dbReference type="Proteomes" id="UP000635565"/>
    </source>
</evidence>
<dbReference type="PANTHER" id="PTHR10443">
    <property type="entry name" value="MICROSOMAL DIPEPTIDASE"/>
    <property type="match status" value="1"/>
</dbReference>
<dbReference type="InterPro" id="IPR032466">
    <property type="entry name" value="Metal_Hydrolase"/>
</dbReference>
<dbReference type="InterPro" id="IPR008257">
    <property type="entry name" value="Pept_M19"/>
</dbReference>
<reference evidence="1 2" key="1">
    <citation type="journal article" date="2021" name="Int. J. Syst. Evol. Microbiol.">
        <title>Reticulibacter mediterranei gen. nov., sp. nov., within the new family Reticulibacteraceae fam. nov., and Ktedonospora formicarum gen. nov., sp. nov., Ktedonobacter robiniae sp. nov., Dictyobacter formicarum sp. nov. and Dictyobacter arantiisoli sp. nov., belonging to the class Ktedonobacteria.</title>
        <authorList>
            <person name="Yabe S."/>
            <person name="Zheng Y."/>
            <person name="Wang C.M."/>
            <person name="Sakai Y."/>
            <person name="Abe K."/>
            <person name="Yokota A."/>
            <person name="Donadio S."/>
            <person name="Cavaletti L."/>
            <person name="Monciardini P."/>
        </authorList>
    </citation>
    <scope>NUCLEOTIDE SEQUENCE [LARGE SCALE GENOMIC DNA]</scope>
    <source>
        <strain evidence="1 2">SOSP1-9</strain>
    </source>
</reference>
<gene>
    <name evidence="1" type="ORF">KSZ_72550</name>
</gene>
<protein>
    <submittedName>
        <fullName evidence="1">Membrane dipeptidase</fullName>
    </submittedName>
</protein>